<dbReference type="Pfam" id="PF07357">
    <property type="entry name" value="DRAT"/>
    <property type="match status" value="1"/>
</dbReference>
<evidence type="ECO:0000313" key="1">
    <source>
        <dbReference type="EMBL" id="GAA0580397.1"/>
    </source>
</evidence>
<dbReference type="Proteomes" id="UP001499951">
    <property type="component" value="Unassembled WGS sequence"/>
</dbReference>
<dbReference type="EMBL" id="BAAADD010000008">
    <property type="protein sequence ID" value="GAA0580397.1"/>
    <property type="molecule type" value="Genomic_DNA"/>
</dbReference>
<gene>
    <name evidence="1" type="ORF">GCM10008942_31620</name>
</gene>
<keyword evidence="2" id="KW-1185">Reference proteome</keyword>
<protein>
    <submittedName>
        <fullName evidence="1">NAD(+)--dinitrogen-reductase ADP-D-ribosyltransferase</fullName>
    </submittedName>
</protein>
<comment type="caution">
    <text evidence="1">The sequence shown here is derived from an EMBL/GenBank/DDBJ whole genome shotgun (WGS) entry which is preliminary data.</text>
</comment>
<reference evidence="1 2" key="1">
    <citation type="journal article" date="2019" name="Int. J. Syst. Evol. Microbiol.">
        <title>The Global Catalogue of Microorganisms (GCM) 10K type strain sequencing project: providing services to taxonomists for standard genome sequencing and annotation.</title>
        <authorList>
            <consortium name="The Broad Institute Genomics Platform"/>
            <consortium name="The Broad Institute Genome Sequencing Center for Infectious Disease"/>
            <person name="Wu L."/>
            <person name="Ma J."/>
        </authorList>
    </citation>
    <scope>NUCLEOTIDE SEQUENCE [LARGE SCALE GENOMIC DNA]</scope>
    <source>
        <strain evidence="1 2">JCM 15089</strain>
    </source>
</reference>
<sequence>MGPGHSTNLVGVPTGLLASTAFNAYPVPLHIASVREQNRSLFRMLAEADTPETAAGMFEAYMATMFDLDDQDRDGRGPARFRASSYLRLLRGWGYEANSPEGAVLKGWVESRFGLFPTFHKAPIDRFSGSAWITYVEEKMSSRFHSNAIQLQLDLLYEFCQWSLLRFHSVGQKHITLFRGTNSFEEQQLLQRLDKRHVIVRLNSLLSFTSERELAESFGDTILEVAVPTVKILFFNSLLPRHALKGEGEYVVIGGDYEAKAHYY</sequence>
<organism evidence="1 2">
    <name type="scientific">Rhizomicrobium electricum</name>
    <dbReference type="NCBI Taxonomy" id="480070"/>
    <lineage>
        <taxon>Bacteria</taxon>
        <taxon>Pseudomonadati</taxon>
        <taxon>Pseudomonadota</taxon>
        <taxon>Alphaproteobacteria</taxon>
        <taxon>Micropepsales</taxon>
        <taxon>Micropepsaceae</taxon>
        <taxon>Rhizomicrobium</taxon>
    </lineage>
</organism>
<evidence type="ECO:0000313" key="2">
    <source>
        <dbReference type="Proteomes" id="UP001499951"/>
    </source>
</evidence>
<name>A0ABN1F236_9PROT</name>
<dbReference type="RefSeq" id="WP_166937020.1">
    <property type="nucleotide sequence ID" value="NZ_BAAADD010000008.1"/>
</dbReference>
<accession>A0ABN1F236</accession>
<dbReference type="InterPro" id="IPR009953">
    <property type="entry name" value="DRA_trans"/>
</dbReference>
<proteinExistence type="predicted"/>